<evidence type="ECO:0000259" key="3">
    <source>
        <dbReference type="Pfam" id="PF16344"/>
    </source>
</evidence>
<dbReference type="GO" id="GO:0016989">
    <property type="term" value="F:sigma factor antagonist activity"/>
    <property type="evidence" value="ECO:0007669"/>
    <property type="project" value="TreeGrafter"/>
</dbReference>
<dbReference type="InterPro" id="IPR006860">
    <property type="entry name" value="FecR"/>
</dbReference>
<evidence type="ECO:0000313" key="4">
    <source>
        <dbReference type="EMBL" id="AZS30690.1"/>
    </source>
</evidence>
<keyword evidence="1" id="KW-0472">Membrane</keyword>
<evidence type="ECO:0000259" key="2">
    <source>
        <dbReference type="Pfam" id="PF04773"/>
    </source>
</evidence>
<dbReference type="InterPro" id="IPR032508">
    <property type="entry name" value="FecR_C"/>
</dbReference>
<proteinExistence type="predicted"/>
<dbReference type="PANTHER" id="PTHR30273:SF2">
    <property type="entry name" value="PROTEIN FECR"/>
    <property type="match status" value="1"/>
</dbReference>
<accession>A0A3Q9ITR2</accession>
<dbReference type="EMBL" id="CP032819">
    <property type="protein sequence ID" value="AZS30690.1"/>
    <property type="molecule type" value="Genomic_DNA"/>
</dbReference>
<feature type="domain" description="FecR protein" evidence="2">
    <location>
        <begin position="172"/>
        <end position="262"/>
    </location>
</feature>
<dbReference type="InterPro" id="IPR012373">
    <property type="entry name" value="Ferrdict_sens_TM"/>
</dbReference>
<gene>
    <name evidence="4" type="ORF">D8S85_14805</name>
</gene>
<keyword evidence="5" id="KW-1185">Reference proteome</keyword>
<reference evidence="4 5" key="1">
    <citation type="submission" date="2018-10" db="EMBL/GenBank/DDBJ databases">
        <title>Butyricimonas faecalis sp. nov., isolated from human faeces and emended description of the genus Butyricimonas.</title>
        <authorList>
            <person name="Le Roy T."/>
            <person name="Van der Smissen P."/>
            <person name="Paquot A."/>
            <person name="Delzenne N."/>
            <person name="Muccioli G."/>
            <person name="Collet J.-F."/>
            <person name="Cani P.D."/>
        </authorList>
    </citation>
    <scope>NUCLEOTIDE SEQUENCE [LARGE SCALE GENOMIC DNA]</scope>
    <source>
        <strain evidence="4 5">H184</strain>
    </source>
</reference>
<dbReference type="PANTHER" id="PTHR30273">
    <property type="entry name" value="PERIPLASMIC SIGNAL SENSOR AND SIGMA FACTOR ACTIVATOR FECR-RELATED"/>
    <property type="match status" value="1"/>
</dbReference>
<dbReference type="FunFam" id="2.60.120.1440:FF:000001">
    <property type="entry name" value="Putative anti-sigma factor"/>
    <property type="match status" value="1"/>
</dbReference>
<protein>
    <submittedName>
        <fullName evidence="4">DUF4974 domain-containing protein</fullName>
    </submittedName>
</protein>
<feature type="domain" description="Protein FecR C-terminal" evidence="3">
    <location>
        <begin position="305"/>
        <end position="374"/>
    </location>
</feature>
<keyword evidence="1" id="KW-0812">Transmembrane</keyword>
<dbReference type="Gene3D" id="2.60.120.1440">
    <property type="match status" value="1"/>
</dbReference>
<dbReference type="Proteomes" id="UP000270673">
    <property type="component" value="Chromosome"/>
</dbReference>
<dbReference type="OrthoDB" id="1523489at2"/>
<name>A0A3Q9ITR2_9BACT</name>
<keyword evidence="1" id="KW-1133">Transmembrane helix</keyword>
<dbReference type="Pfam" id="PF16344">
    <property type="entry name" value="FecR_C"/>
    <property type="match status" value="1"/>
</dbReference>
<dbReference type="KEGG" id="buy:D8S85_14805"/>
<dbReference type="Gene3D" id="3.55.50.30">
    <property type="match status" value="1"/>
</dbReference>
<dbReference type="AlphaFoldDB" id="A0A3Q9ITR2"/>
<evidence type="ECO:0000256" key="1">
    <source>
        <dbReference type="SAM" id="Phobius"/>
    </source>
</evidence>
<dbReference type="Pfam" id="PF04773">
    <property type="entry name" value="FecR"/>
    <property type="match status" value="1"/>
</dbReference>
<sequence length="377" mass="43524">MDIEWKKIKRVVTGNASEQEKNDVEVWKKEDLRREVFIKDATSYYEKGFPIEDVSSKDVDKAWQRVRKRIPKQRRVVVYVKRWIAGAAVLAGVILGIWLLLFKPEREVSRERMPLGVQLILADGTTHPIQTDQTVSEGIPGFEVNEQDGLKQLEKKQESPEKQEIAYNEIIVPRGADYQLTLADGTRVMLNSDSRIRFPDEFQANERRVYIQGEVYFKVAHDEDCPFFVETGVMTVRVLGTEFNVKAYAENEVMTTLVSGRVMVKRGLDSLTLAPGEQCEVDKQTGLLTVKEADLVTTLAWKNGEFVFKNVTLENMINELSRWYDMEVVYESEALKDDRYYIYVERSKTLEEVLDKVTLTGNMKYRIDGKKVIISRQ</sequence>
<dbReference type="RefSeq" id="WP_106481344.1">
    <property type="nucleotide sequence ID" value="NZ_CP032819.1"/>
</dbReference>
<dbReference type="PIRSF" id="PIRSF018266">
    <property type="entry name" value="FecR"/>
    <property type="match status" value="1"/>
</dbReference>
<feature type="transmembrane region" description="Helical" evidence="1">
    <location>
        <begin position="83"/>
        <end position="102"/>
    </location>
</feature>
<evidence type="ECO:0000313" key="5">
    <source>
        <dbReference type="Proteomes" id="UP000270673"/>
    </source>
</evidence>
<organism evidence="4 5">
    <name type="scientific">Butyricimonas faecalis</name>
    <dbReference type="NCBI Taxonomy" id="2093856"/>
    <lineage>
        <taxon>Bacteria</taxon>
        <taxon>Pseudomonadati</taxon>
        <taxon>Bacteroidota</taxon>
        <taxon>Bacteroidia</taxon>
        <taxon>Bacteroidales</taxon>
        <taxon>Odoribacteraceae</taxon>
        <taxon>Butyricimonas</taxon>
    </lineage>
</organism>